<evidence type="ECO:0000313" key="2">
    <source>
        <dbReference type="Proteomes" id="UP000322726"/>
    </source>
</evidence>
<protein>
    <submittedName>
        <fullName evidence="1">Uncharacterized protein</fullName>
    </submittedName>
</protein>
<gene>
    <name evidence="1" type="ORF">APAC_1573</name>
</gene>
<dbReference type="KEGG" id="apai:APAC_1573"/>
<sequence>MYRFIYHMLPQNKRNRFYAFIIAINPSVLSNKKFRSRPSNIDIINRINLVMESVKKRKCVA</sequence>
<proteinExistence type="predicted"/>
<evidence type="ECO:0000313" key="1">
    <source>
        <dbReference type="EMBL" id="QEP34676.1"/>
    </source>
</evidence>
<organism evidence="1 2">
    <name type="scientific">Malaciobacter pacificus</name>
    <dbReference type="NCBI Taxonomy" id="1080223"/>
    <lineage>
        <taxon>Bacteria</taxon>
        <taxon>Pseudomonadati</taxon>
        <taxon>Campylobacterota</taxon>
        <taxon>Epsilonproteobacteria</taxon>
        <taxon>Campylobacterales</taxon>
        <taxon>Arcobacteraceae</taxon>
        <taxon>Malaciobacter</taxon>
    </lineage>
</organism>
<keyword evidence="2" id="KW-1185">Reference proteome</keyword>
<accession>A0A5C2HBU6</accession>
<dbReference type="EMBL" id="CP035928">
    <property type="protein sequence ID" value="QEP34676.1"/>
    <property type="molecule type" value="Genomic_DNA"/>
</dbReference>
<dbReference type="AlphaFoldDB" id="A0A5C2HBU6"/>
<reference evidence="1 2" key="3">
    <citation type="submission" date="2019-09" db="EMBL/GenBank/DDBJ databases">
        <title>Taxonomic note: a critical rebuttal of the proposed division of the genus Arcobacter into six genera, emended descriptions of Arcobacter anaerophilus and the genus Arcobacter, and an assessment of genus-level boundaries for Epsilonproteobacteria using in silico genomic comparator tools.</title>
        <authorList>
            <person name="On S.L.W."/>
            <person name="Miller W.G."/>
            <person name="Biggs P."/>
            <person name="Cornelius A."/>
            <person name="Vandamme P."/>
        </authorList>
    </citation>
    <scope>NUCLEOTIDE SEQUENCE [LARGE SCALE GENOMIC DNA]</scope>
    <source>
        <strain evidence="1 2">LMG 26638</strain>
    </source>
</reference>
<name>A0A5C2HBU6_9BACT</name>
<reference evidence="1 2" key="1">
    <citation type="submission" date="2019-09" db="EMBL/GenBank/DDBJ databases">
        <title>Complete genome sequencing of four Arcobacter species reveals a diverse suite of mobile elements.</title>
        <authorList>
            <person name="Miller W.G."/>
            <person name="Yee E."/>
            <person name="Bono J.L."/>
        </authorList>
    </citation>
    <scope>NUCLEOTIDE SEQUENCE [LARGE SCALE GENOMIC DNA]</scope>
    <source>
        <strain evidence="1 2">LMG 26638</strain>
    </source>
</reference>
<reference evidence="2" key="2">
    <citation type="submission" date="2019-09" db="EMBL/GenBank/DDBJ databases">
        <title>Complete genome sequencing of four Arcobacter species reveals a diverse suite of mobile elements.</title>
        <authorList>
            <person name="On S.L.W."/>
            <person name="Miller W.G."/>
            <person name="Biggs P."/>
            <person name="Cornelius A."/>
            <person name="Vandamme P."/>
        </authorList>
    </citation>
    <scope>NUCLEOTIDE SEQUENCE [LARGE SCALE GENOMIC DNA]</scope>
    <source>
        <strain evidence="2">LMG 26638</strain>
    </source>
</reference>
<dbReference type="Proteomes" id="UP000322726">
    <property type="component" value="Chromosome"/>
</dbReference>